<dbReference type="Gene3D" id="3.30.70.1730">
    <property type="match status" value="1"/>
</dbReference>
<dbReference type="Pfam" id="PF00466">
    <property type="entry name" value="Ribosomal_L10"/>
    <property type="match status" value="1"/>
</dbReference>
<dbReference type="SUPFAM" id="SSF160369">
    <property type="entry name" value="Ribosomal protein L10-like"/>
    <property type="match status" value="1"/>
</dbReference>
<evidence type="ECO:0000256" key="4">
    <source>
        <dbReference type="ARBA" id="ARBA00023274"/>
    </source>
</evidence>
<dbReference type="GO" id="GO:0003735">
    <property type="term" value="F:structural constituent of ribosome"/>
    <property type="evidence" value="ECO:0007669"/>
    <property type="project" value="InterPro"/>
</dbReference>
<reference evidence="7 8" key="1">
    <citation type="submission" date="2014-07" db="EMBL/GenBank/DDBJ databases">
        <authorList>
            <person name="McCorrison J."/>
            <person name="Sanka R."/>
            <person name="Torralba M."/>
            <person name="Gillis M."/>
            <person name="Haft D.H."/>
            <person name="Methe B."/>
            <person name="Sutton G."/>
            <person name="Nelson K.E."/>
        </authorList>
    </citation>
    <scope>NUCLEOTIDE SEQUENCE [LARGE SCALE GENOMIC DNA]</scope>
    <source>
        <strain evidence="7 8">DNF00040</strain>
    </source>
</reference>
<keyword evidence="4 6" id="KW-0687">Ribonucleoprotein</keyword>
<dbReference type="NCBIfam" id="NF000955">
    <property type="entry name" value="PRK00099.1-1"/>
    <property type="match status" value="1"/>
</dbReference>
<dbReference type="InterPro" id="IPR022973">
    <property type="entry name" value="Ribosomal_uL10_bac"/>
</dbReference>
<dbReference type="GeneID" id="93428842"/>
<comment type="similarity">
    <text evidence="2 6">Belongs to the universal ribosomal protein uL10 family.</text>
</comment>
<dbReference type="GO" id="GO:0015934">
    <property type="term" value="C:large ribosomal subunit"/>
    <property type="evidence" value="ECO:0007669"/>
    <property type="project" value="InterPro"/>
</dbReference>
<comment type="subunit">
    <text evidence="6">Part of the ribosomal stalk of the 50S ribosomal subunit. The N-terminus interacts with L11 and the large rRNA to form the base of the stalk. The C-terminus forms an elongated spine to which L12 dimers bind in a sequential fashion forming a multimeric L10(L12)X complex.</text>
</comment>
<dbReference type="GO" id="GO:0070180">
    <property type="term" value="F:large ribosomal subunit rRNA binding"/>
    <property type="evidence" value="ECO:0007669"/>
    <property type="project" value="UniProtKB-UniRule"/>
</dbReference>
<dbReference type="InterPro" id="IPR002363">
    <property type="entry name" value="Ribosomal_uL10_CS_bac"/>
</dbReference>
<dbReference type="InterPro" id="IPR047865">
    <property type="entry name" value="Ribosomal_uL10_bac_type"/>
</dbReference>
<dbReference type="Proteomes" id="UP000029629">
    <property type="component" value="Unassembled WGS sequence"/>
</dbReference>
<dbReference type="Gene3D" id="6.10.250.290">
    <property type="match status" value="1"/>
</dbReference>
<sequence length="174" mass="18651">MSLNRNEKAAVIEEVSGQLAEAQSMVVAEYRGIDVGSITVLRKTARENGVYLRVLKNTLVRRSVADTPFEGISEQLTGPLLYAISSDPVAAAKVLSDFAKTNDKIVLKAGALPGSVLDVEGVKALAKMPSREELLAKLLGTMQAPVAKFVRTLNEVPSKFVRGLAAVRDQKESA</sequence>
<dbReference type="RefSeq" id="WP_018027362.1">
    <property type="nucleotide sequence ID" value="NZ_JRNI01000047.1"/>
</dbReference>
<evidence type="ECO:0000256" key="3">
    <source>
        <dbReference type="ARBA" id="ARBA00022980"/>
    </source>
</evidence>
<evidence type="ECO:0000256" key="6">
    <source>
        <dbReference type="HAMAP-Rule" id="MF_00362"/>
    </source>
</evidence>
<dbReference type="OrthoDB" id="9808307at2"/>
<comment type="caution">
    <text evidence="7">The sequence shown here is derived from an EMBL/GenBank/DDBJ whole genome shotgun (WGS) entry which is preliminary data.</text>
</comment>
<dbReference type="AlphaFoldDB" id="A0A095Z1Q1"/>
<evidence type="ECO:0000256" key="5">
    <source>
        <dbReference type="ARBA" id="ARBA00035202"/>
    </source>
</evidence>
<evidence type="ECO:0000256" key="1">
    <source>
        <dbReference type="ARBA" id="ARBA00002633"/>
    </source>
</evidence>
<evidence type="ECO:0000256" key="2">
    <source>
        <dbReference type="ARBA" id="ARBA00008889"/>
    </source>
</evidence>
<dbReference type="HAMAP" id="MF_00362">
    <property type="entry name" value="Ribosomal_uL10"/>
    <property type="match status" value="1"/>
</dbReference>
<dbReference type="InterPro" id="IPR043141">
    <property type="entry name" value="Ribosomal_uL10-like_sf"/>
</dbReference>
<keyword evidence="8" id="KW-1185">Reference proteome</keyword>
<keyword evidence="3 6" id="KW-0689">Ribosomal protein</keyword>
<dbReference type="PANTHER" id="PTHR11560">
    <property type="entry name" value="39S RIBOSOMAL PROTEIN L10, MITOCHONDRIAL"/>
    <property type="match status" value="1"/>
</dbReference>
<dbReference type="eggNOG" id="COG0244">
    <property type="taxonomic scope" value="Bacteria"/>
</dbReference>
<evidence type="ECO:0000313" key="8">
    <source>
        <dbReference type="Proteomes" id="UP000029629"/>
    </source>
</evidence>
<accession>A0A095Z1Q1</accession>
<keyword evidence="6" id="KW-0694">RNA-binding</keyword>
<protein>
    <recommendedName>
        <fullName evidence="5 6">Large ribosomal subunit protein uL10</fullName>
    </recommendedName>
</protein>
<proteinExistence type="inferred from homology"/>
<evidence type="ECO:0000313" key="7">
    <source>
        <dbReference type="EMBL" id="KGF28573.1"/>
    </source>
</evidence>
<keyword evidence="6" id="KW-0699">rRNA-binding</keyword>
<dbReference type="InterPro" id="IPR001790">
    <property type="entry name" value="Ribosomal_uL10"/>
</dbReference>
<dbReference type="EMBL" id="JRNI01000047">
    <property type="protein sequence ID" value="KGF28573.1"/>
    <property type="molecule type" value="Genomic_DNA"/>
</dbReference>
<dbReference type="GO" id="GO:0006412">
    <property type="term" value="P:translation"/>
    <property type="evidence" value="ECO:0007669"/>
    <property type="project" value="UniProtKB-UniRule"/>
</dbReference>
<comment type="function">
    <text evidence="1 6">Forms part of the ribosomal stalk, playing a central role in the interaction of the ribosome with GTP-bound translation factors.</text>
</comment>
<gene>
    <name evidence="6" type="primary">rplJ</name>
    <name evidence="7" type="ORF">HMPREF2130_09290</name>
</gene>
<name>A0A095Z1Q1_9BURK</name>
<organism evidence="7 8">
    <name type="scientific">Oligella urethralis DNF00040</name>
    <dbReference type="NCBI Taxonomy" id="1401065"/>
    <lineage>
        <taxon>Bacteria</taxon>
        <taxon>Pseudomonadati</taxon>
        <taxon>Pseudomonadota</taxon>
        <taxon>Betaproteobacteria</taxon>
        <taxon>Burkholderiales</taxon>
        <taxon>Alcaligenaceae</taxon>
        <taxon>Oligella</taxon>
    </lineage>
</organism>
<dbReference type="CDD" id="cd05797">
    <property type="entry name" value="Ribosomal_L10"/>
    <property type="match status" value="1"/>
</dbReference>
<dbReference type="PROSITE" id="PS01109">
    <property type="entry name" value="RIBOSOMAL_L10"/>
    <property type="match status" value="1"/>
</dbReference>